<keyword evidence="1" id="KW-0812">Transmembrane</keyword>
<evidence type="ECO:0000313" key="2">
    <source>
        <dbReference type="EMBL" id="DAE04296.1"/>
    </source>
</evidence>
<name>A0A8S5PC84_9CAUD</name>
<keyword evidence="1" id="KW-0472">Membrane</keyword>
<sequence length="52" mass="6163">MILATLAYIRYLIAFLCQLVFNVLYVFTVLNFLMQMHKVMIFLLCICIRCPT</sequence>
<accession>A0A8S5PC84</accession>
<keyword evidence="1" id="KW-1133">Transmembrane helix</keyword>
<feature type="transmembrane region" description="Helical" evidence="1">
    <location>
        <begin position="12"/>
        <end position="33"/>
    </location>
</feature>
<proteinExistence type="predicted"/>
<protein>
    <submittedName>
        <fullName evidence="2">Uncharacterized protein</fullName>
    </submittedName>
</protein>
<reference evidence="2" key="1">
    <citation type="journal article" date="2021" name="Proc. Natl. Acad. Sci. U.S.A.">
        <title>A Catalog of Tens of Thousands of Viruses from Human Metagenomes Reveals Hidden Associations with Chronic Diseases.</title>
        <authorList>
            <person name="Tisza M.J."/>
            <person name="Buck C.B."/>
        </authorList>
    </citation>
    <scope>NUCLEOTIDE SEQUENCE</scope>
    <source>
        <strain evidence="2">CtFPV8</strain>
    </source>
</reference>
<organism evidence="2">
    <name type="scientific">Myoviridae sp. ctFPV8</name>
    <dbReference type="NCBI Taxonomy" id="2825068"/>
    <lineage>
        <taxon>Viruses</taxon>
        <taxon>Duplodnaviria</taxon>
        <taxon>Heunggongvirae</taxon>
        <taxon>Uroviricota</taxon>
        <taxon>Caudoviricetes</taxon>
    </lineage>
</organism>
<evidence type="ECO:0000256" key="1">
    <source>
        <dbReference type="SAM" id="Phobius"/>
    </source>
</evidence>
<dbReference type="EMBL" id="BK015385">
    <property type="protein sequence ID" value="DAE04296.1"/>
    <property type="molecule type" value="Genomic_DNA"/>
</dbReference>